<dbReference type="NCBIfam" id="TIGR01509">
    <property type="entry name" value="HAD-SF-IA-v3"/>
    <property type="match status" value="1"/>
</dbReference>
<dbReference type="PANTHER" id="PTHR43611:SF3">
    <property type="entry name" value="FLAVIN MONONUCLEOTIDE HYDROLASE 1, CHLOROPLATIC"/>
    <property type="match status" value="1"/>
</dbReference>
<evidence type="ECO:0000313" key="2">
    <source>
        <dbReference type="Proteomes" id="UP000663859"/>
    </source>
</evidence>
<dbReference type="Gene3D" id="1.10.150.240">
    <property type="entry name" value="Putative phosphatase, domain 2"/>
    <property type="match status" value="1"/>
</dbReference>
<dbReference type="InterPro" id="IPR023214">
    <property type="entry name" value="HAD_sf"/>
</dbReference>
<dbReference type="SFLD" id="SFLDS00003">
    <property type="entry name" value="Haloacid_Dehalogenase"/>
    <property type="match status" value="1"/>
</dbReference>
<reference evidence="1" key="1">
    <citation type="submission" date="2021-02" db="EMBL/GenBank/DDBJ databases">
        <authorList>
            <person name="Cremers G."/>
            <person name="Picone N."/>
        </authorList>
    </citation>
    <scope>NUCLEOTIDE SEQUENCE</scope>
    <source>
        <strain evidence="1">PQ17</strain>
    </source>
</reference>
<protein>
    <recommendedName>
        <fullName evidence="3">HAD family phosphatase</fullName>
    </recommendedName>
</protein>
<dbReference type="InterPro" id="IPR036412">
    <property type="entry name" value="HAD-like_sf"/>
</dbReference>
<comment type="caution">
    <text evidence="1">The sequence shown here is derived from an EMBL/GenBank/DDBJ whole genome shotgun (WGS) entry which is preliminary data.</text>
</comment>
<name>A0A8J2FPR2_9BACT</name>
<dbReference type="Proteomes" id="UP000663859">
    <property type="component" value="Unassembled WGS sequence"/>
</dbReference>
<evidence type="ECO:0008006" key="3">
    <source>
        <dbReference type="Google" id="ProtNLM"/>
    </source>
</evidence>
<dbReference type="InterPro" id="IPR023198">
    <property type="entry name" value="PGP-like_dom2"/>
</dbReference>
<dbReference type="Pfam" id="PF13419">
    <property type="entry name" value="HAD_2"/>
    <property type="match status" value="1"/>
</dbReference>
<gene>
    <name evidence="1" type="ORF">MPNT_70072</name>
</gene>
<dbReference type="EMBL" id="CAJNOB010000067">
    <property type="protein sequence ID" value="CAF0704567.1"/>
    <property type="molecule type" value="Genomic_DNA"/>
</dbReference>
<sequence length="222" mass="25543">MFWSGSSLETIWPEVKRRPFLLLDLGQTLVRFDWKEAAQRFTQRTTRPVDLTVEFLCQRCLYVEYELGRVGSREFFFELRRATGFDGTLEEVEEIFCSIFSPWPEREAILAKLLPRFTIAIVSNTSPAHAFYLEKTLPWLSRLPHRFYSFQLGHRKPSSHFYLAVLSQLGCRPWHTILVDDRPENCVGAQKVGIPAVCVSPEECLGEVLARSGLPMVGDLDT</sequence>
<dbReference type="SUPFAM" id="SSF56784">
    <property type="entry name" value="HAD-like"/>
    <property type="match status" value="1"/>
</dbReference>
<organism evidence="1 2">
    <name type="scientific">Candidatus Methylacidithermus pantelleriae</name>
    <dbReference type="NCBI Taxonomy" id="2744239"/>
    <lineage>
        <taxon>Bacteria</taxon>
        <taxon>Pseudomonadati</taxon>
        <taxon>Verrucomicrobiota</taxon>
        <taxon>Methylacidiphilae</taxon>
        <taxon>Methylacidiphilales</taxon>
        <taxon>Methylacidiphilaceae</taxon>
        <taxon>Candidatus Methylacidithermus</taxon>
    </lineage>
</organism>
<evidence type="ECO:0000313" key="1">
    <source>
        <dbReference type="EMBL" id="CAF0704567.1"/>
    </source>
</evidence>
<dbReference type="Gene3D" id="3.40.50.1000">
    <property type="entry name" value="HAD superfamily/HAD-like"/>
    <property type="match status" value="1"/>
</dbReference>
<dbReference type="InterPro" id="IPR041492">
    <property type="entry name" value="HAD_2"/>
</dbReference>
<accession>A0A8J2FPR2</accession>
<dbReference type="PANTHER" id="PTHR43611">
    <property type="entry name" value="ALPHA-D-GLUCOSE 1-PHOSPHATE PHOSPHATASE"/>
    <property type="match status" value="1"/>
</dbReference>
<proteinExistence type="predicted"/>
<keyword evidence="2" id="KW-1185">Reference proteome</keyword>
<dbReference type="AlphaFoldDB" id="A0A8J2FPR2"/>
<dbReference type="CDD" id="cd02603">
    <property type="entry name" value="HAD_sEH-N_like"/>
    <property type="match status" value="1"/>
</dbReference>
<dbReference type="SFLD" id="SFLDG01129">
    <property type="entry name" value="C1.5:_HAD__Beta-PGM__Phosphata"/>
    <property type="match status" value="1"/>
</dbReference>
<dbReference type="InterPro" id="IPR006439">
    <property type="entry name" value="HAD-SF_hydro_IA"/>
</dbReference>